<reference evidence="2" key="1">
    <citation type="submission" date="2021-01" db="EMBL/GenBank/DDBJ databases">
        <authorList>
            <person name="Corre E."/>
            <person name="Pelletier E."/>
            <person name="Niang G."/>
            <person name="Scheremetjew M."/>
            <person name="Finn R."/>
            <person name="Kale V."/>
            <person name="Holt S."/>
            <person name="Cochrane G."/>
            <person name="Meng A."/>
            <person name="Brown T."/>
            <person name="Cohen L."/>
        </authorList>
    </citation>
    <scope>NUCLEOTIDE SEQUENCE</scope>
    <source>
        <strain evidence="2">GSO104</strain>
        <strain evidence="1">Pop2</strain>
    </source>
</reference>
<dbReference type="Gene3D" id="3.40.50.1240">
    <property type="entry name" value="Phosphoglycerate mutase-like"/>
    <property type="match status" value="1"/>
</dbReference>
<dbReference type="InterPro" id="IPR013078">
    <property type="entry name" value="His_Pase_superF_clade-1"/>
</dbReference>
<sequence>MVRLYIVRHGDPDYDTDRENGGSLTDHGRKEAEALVHFFCGENEPTHAYSSPMGRARLTAKLALSKIDKFSGDNFDSNVGIEEWSKELSTWRLGRPINGGTNEEVNKAAVGSGKGVALWDIPASTTRSRLVETIEGTSETTPGWTHRCNEHAVHIDKYNDLCSESDDFLAKHGIHRKKGVYYMSKADSSDPSKRLAKIVVFCHGGLGLTWLAHLLHIPLPLIHSSFWLAPSSVTTILFDEWHEEMPNSSDSEEKNDAIILTPRALCVGGTNHLASAGLQTAPSRYEEHLRPSGLKTNYF</sequence>
<name>A0A6U3SLD4_9STRA</name>
<accession>A0A6U3SLD4</accession>
<organism evidence="2">
    <name type="scientific">Ditylum brightwellii</name>
    <dbReference type="NCBI Taxonomy" id="49249"/>
    <lineage>
        <taxon>Eukaryota</taxon>
        <taxon>Sar</taxon>
        <taxon>Stramenopiles</taxon>
        <taxon>Ochrophyta</taxon>
        <taxon>Bacillariophyta</taxon>
        <taxon>Mediophyceae</taxon>
        <taxon>Lithodesmiophycidae</taxon>
        <taxon>Lithodesmiales</taxon>
        <taxon>Lithodesmiaceae</taxon>
        <taxon>Ditylum</taxon>
    </lineage>
</organism>
<dbReference type="CDD" id="cd07067">
    <property type="entry name" value="HP_PGM_like"/>
    <property type="match status" value="1"/>
</dbReference>
<dbReference type="AlphaFoldDB" id="A0A6U3SLD4"/>
<dbReference type="SMART" id="SM00855">
    <property type="entry name" value="PGAM"/>
    <property type="match status" value="1"/>
</dbReference>
<protein>
    <submittedName>
        <fullName evidence="2">Uncharacterized protein</fullName>
    </submittedName>
</protein>
<evidence type="ECO:0000313" key="1">
    <source>
        <dbReference type="EMBL" id="CAD9339326.1"/>
    </source>
</evidence>
<dbReference type="Pfam" id="PF00300">
    <property type="entry name" value="His_Phos_1"/>
    <property type="match status" value="1"/>
</dbReference>
<evidence type="ECO:0000313" key="2">
    <source>
        <dbReference type="EMBL" id="CAE4636525.1"/>
    </source>
</evidence>
<dbReference type="EMBL" id="HBNS01038891">
    <property type="protein sequence ID" value="CAE4636525.1"/>
    <property type="molecule type" value="Transcribed_RNA"/>
</dbReference>
<dbReference type="SUPFAM" id="SSF53254">
    <property type="entry name" value="Phosphoglycerate mutase-like"/>
    <property type="match status" value="1"/>
</dbReference>
<gene>
    <name evidence="2" type="ORF">DBRI00130_LOCUS30338</name>
    <name evidence="1" type="ORF">DBRI1063_LOCUS15729</name>
</gene>
<proteinExistence type="predicted"/>
<dbReference type="EMBL" id="HBGN01024593">
    <property type="protein sequence ID" value="CAD9339326.1"/>
    <property type="molecule type" value="Transcribed_RNA"/>
</dbReference>
<dbReference type="InterPro" id="IPR029033">
    <property type="entry name" value="His_PPase_superfam"/>
</dbReference>